<feature type="domain" description="RNA polymerase sigma factor 70 region 4 type 2" evidence="8">
    <location>
        <begin position="151"/>
        <end position="203"/>
    </location>
</feature>
<proteinExistence type="inferred from homology"/>
<dbReference type="InterPro" id="IPR036388">
    <property type="entry name" value="WH-like_DNA-bd_sf"/>
</dbReference>
<keyword evidence="5" id="KW-0804">Transcription</keyword>
<dbReference type="SUPFAM" id="SSF88946">
    <property type="entry name" value="Sigma2 domain of RNA polymerase sigma factors"/>
    <property type="match status" value="1"/>
</dbReference>
<evidence type="ECO:0000256" key="5">
    <source>
        <dbReference type="ARBA" id="ARBA00023163"/>
    </source>
</evidence>
<protein>
    <submittedName>
        <fullName evidence="9">Sigma-70 family RNA polymerase sigma factor SigK</fullName>
    </submittedName>
</protein>
<dbReference type="InterPro" id="IPR014284">
    <property type="entry name" value="RNA_pol_sigma-70_dom"/>
</dbReference>
<comment type="caution">
    <text evidence="9">The sequence shown here is derived from an EMBL/GenBank/DDBJ whole genome shotgun (WGS) entry which is preliminary data.</text>
</comment>
<dbReference type="Gene3D" id="1.10.1740.10">
    <property type="match status" value="1"/>
</dbReference>
<accession>A0ABN3YCY5</accession>
<dbReference type="PANTHER" id="PTHR43133">
    <property type="entry name" value="RNA POLYMERASE ECF-TYPE SIGMA FACTO"/>
    <property type="match status" value="1"/>
</dbReference>
<evidence type="ECO:0000256" key="6">
    <source>
        <dbReference type="SAM" id="MobiDB-lite"/>
    </source>
</evidence>
<keyword evidence="3" id="KW-0731">Sigma factor</keyword>
<dbReference type="EMBL" id="BAAAVS010000005">
    <property type="protein sequence ID" value="GAA3025935.1"/>
    <property type="molecule type" value="Genomic_DNA"/>
</dbReference>
<dbReference type="SUPFAM" id="SSF88659">
    <property type="entry name" value="Sigma3 and sigma4 domains of RNA polymerase sigma factors"/>
    <property type="match status" value="1"/>
</dbReference>
<evidence type="ECO:0000256" key="2">
    <source>
        <dbReference type="ARBA" id="ARBA00023015"/>
    </source>
</evidence>
<evidence type="ECO:0000256" key="3">
    <source>
        <dbReference type="ARBA" id="ARBA00023082"/>
    </source>
</evidence>
<feature type="region of interest" description="Disordered" evidence="6">
    <location>
        <begin position="1"/>
        <end position="27"/>
    </location>
</feature>
<evidence type="ECO:0000313" key="9">
    <source>
        <dbReference type="EMBL" id="GAA3025935.1"/>
    </source>
</evidence>
<dbReference type="RefSeq" id="WP_344716269.1">
    <property type="nucleotide sequence ID" value="NZ_BAAAVS010000005.1"/>
</dbReference>
<dbReference type="Gene3D" id="1.10.10.10">
    <property type="entry name" value="Winged helix-like DNA-binding domain superfamily/Winged helix DNA-binding domain"/>
    <property type="match status" value="1"/>
</dbReference>
<name>A0ABN3YCY5_9ACTN</name>
<feature type="domain" description="RNA polymerase sigma-70 region 2" evidence="7">
    <location>
        <begin position="52"/>
        <end position="119"/>
    </location>
</feature>
<evidence type="ECO:0000259" key="8">
    <source>
        <dbReference type="Pfam" id="PF08281"/>
    </source>
</evidence>
<evidence type="ECO:0000256" key="4">
    <source>
        <dbReference type="ARBA" id="ARBA00023125"/>
    </source>
</evidence>
<dbReference type="PANTHER" id="PTHR43133:SF66">
    <property type="entry name" value="ECF RNA POLYMERASE SIGMA FACTOR SIGK"/>
    <property type="match status" value="1"/>
</dbReference>
<dbReference type="InterPro" id="IPR007627">
    <property type="entry name" value="RNA_pol_sigma70_r2"/>
</dbReference>
<evidence type="ECO:0000313" key="10">
    <source>
        <dbReference type="Proteomes" id="UP001501035"/>
    </source>
</evidence>
<dbReference type="InterPro" id="IPR039425">
    <property type="entry name" value="RNA_pol_sigma-70-like"/>
</dbReference>
<evidence type="ECO:0000259" key="7">
    <source>
        <dbReference type="Pfam" id="PF04542"/>
    </source>
</evidence>
<organism evidence="9 10">
    <name type="scientific">Gordonia defluvii</name>
    <dbReference type="NCBI Taxonomy" id="283718"/>
    <lineage>
        <taxon>Bacteria</taxon>
        <taxon>Bacillati</taxon>
        <taxon>Actinomycetota</taxon>
        <taxon>Actinomycetes</taxon>
        <taxon>Mycobacteriales</taxon>
        <taxon>Gordoniaceae</taxon>
        <taxon>Gordonia</taxon>
    </lineage>
</organism>
<keyword evidence="10" id="KW-1185">Reference proteome</keyword>
<dbReference type="CDD" id="cd06171">
    <property type="entry name" value="Sigma70_r4"/>
    <property type="match status" value="1"/>
</dbReference>
<dbReference type="NCBIfam" id="TIGR02937">
    <property type="entry name" value="sigma70-ECF"/>
    <property type="match status" value="1"/>
</dbReference>
<dbReference type="Pfam" id="PF08281">
    <property type="entry name" value="Sigma70_r4_2"/>
    <property type="match status" value="1"/>
</dbReference>
<dbReference type="NCBIfam" id="NF007228">
    <property type="entry name" value="PRK09646.1"/>
    <property type="match status" value="1"/>
</dbReference>
<evidence type="ECO:0000256" key="1">
    <source>
        <dbReference type="ARBA" id="ARBA00010641"/>
    </source>
</evidence>
<comment type="similarity">
    <text evidence="1">Belongs to the sigma-70 factor family. ECF subfamily.</text>
</comment>
<dbReference type="InterPro" id="IPR013325">
    <property type="entry name" value="RNA_pol_sigma_r2"/>
</dbReference>
<gene>
    <name evidence="9" type="primary">sigK</name>
    <name evidence="9" type="ORF">GCM10010528_04690</name>
</gene>
<dbReference type="InterPro" id="IPR013324">
    <property type="entry name" value="RNA_pol_sigma_r3/r4-like"/>
</dbReference>
<sequence length="214" mass="23625">MDRVRAEGGDSGVAPSCPSPAHPSRDPHLTAELTARLAAIAVGDRQAFAEFYDQTSARVFGLATRIVRSRSLAEEITQEVYLQVWTSAAGQYDSSRASPLGWLMTLAHRRSVDRVRSEQSARDRNHVYGSSHLGQDHDTVTEQVEQRLDEQQVADCLDTLTATQREAIGLAYYSGRTYREVASHLDVALPTIKSRIRDGLIRLKTCLGVSSDVQ</sequence>
<reference evidence="9 10" key="1">
    <citation type="journal article" date="2019" name="Int. J. Syst. Evol. Microbiol.">
        <title>The Global Catalogue of Microorganisms (GCM) 10K type strain sequencing project: providing services to taxonomists for standard genome sequencing and annotation.</title>
        <authorList>
            <consortium name="The Broad Institute Genomics Platform"/>
            <consortium name="The Broad Institute Genome Sequencing Center for Infectious Disease"/>
            <person name="Wu L."/>
            <person name="Ma J."/>
        </authorList>
    </citation>
    <scope>NUCLEOTIDE SEQUENCE [LARGE SCALE GENOMIC DNA]</scope>
    <source>
        <strain evidence="9 10">JCM 14234</strain>
    </source>
</reference>
<dbReference type="Pfam" id="PF04542">
    <property type="entry name" value="Sigma70_r2"/>
    <property type="match status" value="1"/>
</dbReference>
<keyword evidence="2" id="KW-0805">Transcription regulation</keyword>
<dbReference type="Proteomes" id="UP001501035">
    <property type="component" value="Unassembled WGS sequence"/>
</dbReference>
<keyword evidence="4" id="KW-0238">DNA-binding</keyword>
<dbReference type="InterPro" id="IPR013249">
    <property type="entry name" value="RNA_pol_sigma70_r4_t2"/>
</dbReference>